<dbReference type="Proteomes" id="UP000254968">
    <property type="component" value="Unassembled WGS sequence"/>
</dbReference>
<feature type="transmembrane region" description="Helical" evidence="1">
    <location>
        <begin position="287"/>
        <end position="305"/>
    </location>
</feature>
<sequence>MILVRRDKFIYLGFIAAVTVSFFVFYNSFYFQVWQPSGKRHWISDIPVHTQFILDFSTKGSFPVYTVWYKLVQILSGFSSRFEHLAFITIMLLAALVGIKYLISYFILITNNAKKIDSKLVALLSFGLLVIMPILSYYPPDKYPNQVLISKFHIYLGNIAANQWHNSTLTLAMPVYLLLYYYSLNHFKSDKLYPFFIISALAVISIFCKPNYALAFIPVLCLALLIFNLRLGQYREAIVKPAIIALPILVTLFYQWYFTFVQNDLFDHSIGTKIAPFLVWKTYSPHIFISLILSIAFPLTVLIFFYKKIDQYVLMAWLTFLVALGMFSFLAEYPMHNSANYLWGSIAANYILFLFSLKLLLNQSSNWKAKTAYCVLGLHFFSGCFLLIAFLIKQKPLIL</sequence>
<feature type="transmembrane region" description="Helical" evidence="1">
    <location>
        <begin position="373"/>
        <end position="392"/>
    </location>
</feature>
<feature type="transmembrane region" description="Helical" evidence="1">
    <location>
        <begin position="342"/>
        <end position="361"/>
    </location>
</feature>
<feature type="transmembrane region" description="Helical" evidence="1">
    <location>
        <begin position="9"/>
        <end position="29"/>
    </location>
</feature>
<feature type="transmembrane region" description="Helical" evidence="1">
    <location>
        <begin position="312"/>
        <end position="330"/>
    </location>
</feature>
<gene>
    <name evidence="2" type="ORF">NCTC13315_02303</name>
</gene>
<feature type="transmembrane region" description="Helical" evidence="1">
    <location>
        <begin position="120"/>
        <end position="138"/>
    </location>
</feature>
<dbReference type="OrthoDB" id="5653939at2"/>
<evidence type="ECO:0008006" key="4">
    <source>
        <dbReference type="Google" id="ProtNLM"/>
    </source>
</evidence>
<dbReference type="AlphaFoldDB" id="A0A378I505"/>
<organism evidence="2 3">
    <name type="scientific">Legionella beliardensis</name>
    <dbReference type="NCBI Taxonomy" id="91822"/>
    <lineage>
        <taxon>Bacteria</taxon>
        <taxon>Pseudomonadati</taxon>
        <taxon>Pseudomonadota</taxon>
        <taxon>Gammaproteobacteria</taxon>
        <taxon>Legionellales</taxon>
        <taxon>Legionellaceae</taxon>
        <taxon>Legionella</taxon>
    </lineage>
</organism>
<feature type="transmembrane region" description="Helical" evidence="1">
    <location>
        <begin position="191"/>
        <end position="207"/>
    </location>
</feature>
<reference evidence="2 3" key="1">
    <citation type="submission" date="2018-06" db="EMBL/GenBank/DDBJ databases">
        <authorList>
            <consortium name="Pathogen Informatics"/>
            <person name="Doyle S."/>
        </authorList>
    </citation>
    <scope>NUCLEOTIDE SEQUENCE [LARGE SCALE GENOMIC DNA]</scope>
    <source>
        <strain evidence="2 3">NCTC13315</strain>
    </source>
</reference>
<keyword evidence="1" id="KW-1133">Transmembrane helix</keyword>
<name>A0A378I505_9GAMM</name>
<protein>
    <recommendedName>
        <fullName evidence="4">Glycosyltransferase RgtA/B/C/D-like domain-containing protein</fullName>
    </recommendedName>
</protein>
<evidence type="ECO:0000256" key="1">
    <source>
        <dbReference type="SAM" id="Phobius"/>
    </source>
</evidence>
<accession>A0A378I505</accession>
<dbReference type="EMBL" id="UGNV01000001">
    <property type="protein sequence ID" value="STX29751.1"/>
    <property type="molecule type" value="Genomic_DNA"/>
</dbReference>
<feature type="transmembrane region" description="Helical" evidence="1">
    <location>
        <begin position="85"/>
        <end position="108"/>
    </location>
</feature>
<evidence type="ECO:0000313" key="3">
    <source>
        <dbReference type="Proteomes" id="UP000254968"/>
    </source>
</evidence>
<keyword evidence="3" id="KW-1185">Reference proteome</keyword>
<keyword evidence="1" id="KW-0472">Membrane</keyword>
<feature type="transmembrane region" description="Helical" evidence="1">
    <location>
        <begin position="164"/>
        <end position="184"/>
    </location>
</feature>
<keyword evidence="1" id="KW-0812">Transmembrane</keyword>
<proteinExistence type="predicted"/>
<feature type="transmembrane region" description="Helical" evidence="1">
    <location>
        <begin position="213"/>
        <end position="231"/>
    </location>
</feature>
<evidence type="ECO:0000313" key="2">
    <source>
        <dbReference type="EMBL" id="STX29751.1"/>
    </source>
</evidence>
<feature type="transmembrane region" description="Helical" evidence="1">
    <location>
        <begin position="238"/>
        <end position="257"/>
    </location>
</feature>
<dbReference type="RefSeq" id="WP_115303420.1">
    <property type="nucleotide sequence ID" value="NZ_CAAAHO010000002.1"/>
</dbReference>